<dbReference type="AlphaFoldDB" id="A0A565AMB5"/>
<reference evidence="1" key="1">
    <citation type="submission" date="2019-07" db="EMBL/GenBank/DDBJ databases">
        <authorList>
            <person name="Dittberner H."/>
        </authorList>
    </citation>
    <scope>NUCLEOTIDE SEQUENCE [LARGE SCALE GENOMIC DNA]</scope>
</reference>
<sequence>MERFGWWLMTKNSFADLDGADVAAEVHSILAIGRELLALEEEEKSLPVGAIQLWRRAEKE</sequence>
<dbReference type="Proteomes" id="UP000489600">
    <property type="component" value="Unassembled WGS sequence"/>
</dbReference>
<dbReference type="EMBL" id="CABITT030000001">
    <property type="protein sequence ID" value="VVA89663.1"/>
    <property type="molecule type" value="Genomic_DNA"/>
</dbReference>
<comment type="caution">
    <text evidence="1">The sequence shown here is derived from an EMBL/GenBank/DDBJ whole genome shotgun (WGS) entry which is preliminary data.</text>
</comment>
<organism evidence="1 2">
    <name type="scientific">Arabis nemorensis</name>
    <dbReference type="NCBI Taxonomy" id="586526"/>
    <lineage>
        <taxon>Eukaryota</taxon>
        <taxon>Viridiplantae</taxon>
        <taxon>Streptophyta</taxon>
        <taxon>Embryophyta</taxon>
        <taxon>Tracheophyta</taxon>
        <taxon>Spermatophyta</taxon>
        <taxon>Magnoliopsida</taxon>
        <taxon>eudicotyledons</taxon>
        <taxon>Gunneridae</taxon>
        <taxon>Pentapetalae</taxon>
        <taxon>rosids</taxon>
        <taxon>malvids</taxon>
        <taxon>Brassicales</taxon>
        <taxon>Brassicaceae</taxon>
        <taxon>Arabideae</taxon>
        <taxon>Arabis</taxon>
    </lineage>
</organism>
<accession>A0A565AMB5</accession>
<keyword evidence="2" id="KW-1185">Reference proteome</keyword>
<name>A0A565AMB5_9BRAS</name>
<proteinExistence type="predicted"/>
<protein>
    <submittedName>
        <fullName evidence="1">Uncharacterized protein</fullName>
    </submittedName>
</protein>
<evidence type="ECO:0000313" key="2">
    <source>
        <dbReference type="Proteomes" id="UP000489600"/>
    </source>
</evidence>
<gene>
    <name evidence="1" type="ORF">ANE_LOCUS108</name>
</gene>
<evidence type="ECO:0000313" key="1">
    <source>
        <dbReference type="EMBL" id="VVA89663.1"/>
    </source>
</evidence>